<organism evidence="2 3">
    <name type="scientific">Desulfomicrobium norvegicum (strain DSM 1741 / NCIMB 8310)</name>
    <name type="common">Desulfovibrio baculatus (strain Norway 4)</name>
    <name type="synonym">Desulfovibrio desulfuricans (strain Norway 4)</name>
    <dbReference type="NCBI Taxonomy" id="52561"/>
    <lineage>
        <taxon>Bacteria</taxon>
        <taxon>Pseudomonadati</taxon>
        <taxon>Thermodesulfobacteriota</taxon>
        <taxon>Desulfovibrionia</taxon>
        <taxon>Desulfovibrionales</taxon>
        <taxon>Desulfomicrobiaceae</taxon>
        <taxon>Desulfomicrobium</taxon>
    </lineage>
</organism>
<keyword evidence="3" id="KW-1185">Reference proteome</keyword>
<reference evidence="2 3" key="1">
    <citation type="submission" date="2016-10" db="EMBL/GenBank/DDBJ databases">
        <authorList>
            <person name="Varghese N."/>
            <person name="Submissions S."/>
        </authorList>
    </citation>
    <scope>NUCLEOTIDE SEQUENCE [LARGE SCALE GENOMIC DNA]</scope>
    <source>
        <strain evidence="2 3">DSM 1741</strain>
    </source>
</reference>
<dbReference type="InterPro" id="IPR002850">
    <property type="entry name" value="PIN_toxin-like"/>
</dbReference>
<dbReference type="AlphaFoldDB" id="A0A8G2FDC7"/>
<dbReference type="Proteomes" id="UP000199581">
    <property type="component" value="Unassembled WGS sequence"/>
</dbReference>
<dbReference type="SUPFAM" id="SSF88723">
    <property type="entry name" value="PIN domain-like"/>
    <property type="match status" value="1"/>
</dbReference>
<accession>A0A8G2FDC7</accession>
<dbReference type="PANTHER" id="PTHR34610">
    <property type="entry name" value="SSL7007 PROTEIN"/>
    <property type="match status" value="1"/>
</dbReference>
<dbReference type="SMART" id="SM00670">
    <property type="entry name" value="PINc"/>
    <property type="match status" value="1"/>
</dbReference>
<dbReference type="InterPro" id="IPR002716">
    <property type="entry name" value="PIN_dom"/>
</dbReference>
<dbReference type="InterPro" id="IPR029060">
    <property type="entry name" value="PIN-like_dom_sf"/>
</dbReference>
<comment type="caution">
    <text evidence="2">The sequence shown here is derived from an EMBL/GenBank/DDBJ whole genome shotgun (WGS) entry which is preliminary data.</text>
</comment>
<sequence length="140" mass="15956">MKGLGVVLDTNCLVSALIFSSGRLSWLRLSWQRGVIVPVVCGETIRELMRVLAYPKFRLEKKEIESLLGEFLPWARMVKLFVPVDELEFLRDRDDAVFIHLARQAGAEFLVSGDRHLLKLKGLVPEVIILSPSELQNELR</sequence>
<protein>
    <submittedName>
        <fullName evidence="2">Putative toxin-antitoxin system toxin component, PIN family</fullName>
    </submittedName>
</protein>
<dbReference type="Pfam" id="PF13470">
    <property type="entry name" value="PIN_3"/>
    <property type="match status" value="1"/>
</dbReference>
<name>A0A8G2FDC7_DESNO</name>
<gene>
    <name evidence="2" type="ORF">SAMN05421830_102198</name>
</gene>
<dbReference type="RefSeq" id="WP_092189926.1">
    <property type="nucleotide sequence ID" value="NZ_FOTO01000002.1"/>
</dbReference>
<dbReference type="EMBL" id="FOTO01000002">
    <property type="protein sequence ID" value="SFL44686.1"/>
    <property type="molecule type" value="Genomic_DNA"/>
</dbReference>
<feature type="domain" description="PIN" evidence="1">
    <location>
        <begin position="4"/>
        <end position="119"/>
    </location>
</feature>
<dbReference type="PANTHER" id="PTHR34610:SF4">
    <property type="entry name" value="SLL8027 PROTEIN"/>
    <property type="match status" value="1"/>
</dbReference>
<dbReference type="OrthoDB" id="9798108at2"/>
<dbReference type="NCBIfam" id="TIGR00305">
    <property type="entry name" value="putative toxin-antitoxin system toxin component, PIN family"/>
    <property type="match status" value="1"/>
</dbReference>
<proteinExistence type="predicted"/>
<evidence type="ECO:0000313" key="3">
    <source>
        <dbReference type="Proteomes" id="UP000199581"/>
    </source>
</evidence>
<evidence type="ECO:0000259" key="1">
    <source>
        <dbReference type="SMART" id="SM00670"/>
    </source>
</evidence>
<evidence type="ECO:0000313" key="2">
    <source>
        <dbReference type="EMBL" id="SFL44686.1"/>
    </source>
</evidence>